<name>A0A845A041_9SPHN</name>
<feature type="signal peptide" evidence="2">
    <location>
        <begin position="1"/>
        <end position="23"/>
    </location>
</feature>
<sequence length="196" mass="21872">MKNLLLAGAFALASLSLPAGAMAQDASAGMTAQQQAMYNAWPMERRTMYEGWPDGVRTYYWTLDRDRQNMYWMMDDADRIRIYEMPMNERDAAWQQHMEMHAAMPSTNASMTTTTTPSRTTNASAMPAMRSGGMVQQTPAAHSGEYPPCRGTVQDNCVNPREAGLNYGNRPLDYWPGQPASQMDASTPQRGTANRN</sequence>
<accession>A0A845A041</accession>
<keyword evidence="4" id="KW-1185">Reference proteome</keyword>
<gene>
    <name evidence="3" type="ORF">GRI62_04315</name>
</gene>
<reference evidence="3 4" key="1">
    <citation type="submission" date="2019-12" db="EMBL/GenBank/DDBJ databases">
        <title>Genomic-based taxomic classification of the family Erythrobacteraceae.</title>
        <authorList>
            <person name="Xu L."/>
        </authorList>
    </citation>
    <scope>NUCLEOTIDE SEQUENCE [LARGE SCALE GENOMIC DNA]</scope>
    <source>
        <strain evidence="3 4">RC4-10-4</strain>
    </source>
</reference>
<organism evidence="3 4">
    <name type="scientific">Aurantiacibacter arachoides</name>
    <dbReference type="NCBI Taxonomy" id="1850444"/>
    <lineage>
        <taxon>Bacteria</taxon>
        <taxon>Pseudomonadati</taxon>
        <taxon>Pseudomonadota</taxon>
        <taxon>Alphaproteobacteria</taxon>
        <taxon>Sphingomonadales</taxon>
        <taxon>Erythrobacteraceae</taxon>
        <taxon>Aurantiacibacter</taxon>
    </lineage>
</organism>
<feature type="chain" id="PRO_5032284460" evidence="2">
    <location>
        <begin position="24"/>
        <end position="196"/>
    </location>
</feature>
<comment type="caution">
    <text evidence="3">The sequence shown here is derived from an EMBL/GenBank/DDBJ whole genome shotgun (WGS) entry which is preliminary data.</text>
</comment>
<proteinExistence type="predicted"/>
<dbReference type="EMBL" id="WTYH01000001">
    <property type="protein sequence ID" value="MXO92832.1"/>
    <property type="molecule type" value="Genomic_DNA"/>
</dbReference>
<evidence type="ECO:0000256" key="2">
    <source>
        <dbReference type="SAM" id="SignalP"/>
    </source>
</evidence>
<dbReference type="RefSeq" id="WP_131452165.1">
    <property type="nucleotide sequence ID" value="NZ_BMJK01000001.1"/>
</dbReference>
<evidence type="ECO:0000256" key="1">
    <source>
        <dbReference type="SAM" id="MobiDB-lite"/>
    </source>
</evidence>
<feature type="region of interest" description="Disordered" evidence="1">
    <location>
        <begin position="160"/>
        <end position="196"/>
    </location>
</feature>
<dbReference type="AlphaFoldDB" id="A0A845A041"/>
<feature type="compositionally biased region" description="Polar residues" evidence="1">
    <location>
        <begin position="179"/>
        <end position="196"/>
    </location>
</feature>
<dbReference type="OrthoDB" id="7511342at2"/>
<evidence type="ECO:0000313" key="4">
    <source>
        <dbReference type="Proteomes" id="UP000460626"/>
    </source>
</evidence>
<evidence type="ECO:0000313" key="3">
    <source>
        <dbReference type="EMBL" id="MXO92832.1"/>
    </source>
</evidence>
<protein>
    <submittedName>
        <fullName evidence="3">Uncharacterized protein</fullName>
    </submittedName>
</protein>
<keyword evidence="2" id="KW-0732">Signal</keyword>
<dbReference type="Proteomes" id="UP000460626">
    <property type="component" value="Unassembled WGS sequence"/>
</dbReference>